<proteinExistence type="predicted"/>
<dbReference type="EMBL" id="FRBG01000001">
    <property type="protein sequence ID" value="SHK38727.1"/>
    <property type="molecule type" value="Genomic_DNA"/>
</dbReference>
<evidence type="ECO:0000313" key="9">
    <source>
        <dbReference type="Proteomes" id="UP000092605"/>
    </source>
</evidence>
<feature type="transmembrane region" description="Helical" evidence="6">
    <location>
        <begin position="59"/>
        <end position="86"/>
    </location>
</feature>
<evidence type="ECO:0000313" key="7">
    <source>
        <dbReference type="EMBL" id="KXZ40306.1"/>
    </source>
</evidence>
<comment type="caution">
    <text evidence="7">The sequence shown here is derived from an EMBL/GenBank/DDBJ whole genome shotgun (WGS) entry which is preliminary data.</text>
</comment>
<evidence type="ECO:0000313" key="10">
    <source>
        <dbReference type="Proteomes" id="UP000323392"/>
    </source>
</evidence>
<keyword evidence="5 6" id="KW-0472">Membrane</keyword>
<keyword evidence="10" id="KW-1185">Reference proteome</keyword>
<evidence type="ECO:0000256" key="1">
    <source>
        <dbReference type="ARBA" id="ARBA00004651"/>
    </source>
</evidence>
<evidence type="ECO:0000256" key="5">
    <source>
        <dbReference type="ARBA" id="ARBA00023136"/>
    </source>
</evidence>
<evidence type="ECO:0000313" key="8">
    <source>
        <dbReference type="EMBL" id="SHK38727.1"/>
    </source>
</evidence>
<accession>A0A150FRT4</accession>
<evidence type="ECO:0000256" key="6">
    <source>
        <dbReference type="SAM" id="Phobius"/>
    </source>
</evidence>
<dbReference type="EMBL" id="LSFY01000001">
    <property type="protein sequence ID" value="KXZ40306.1"/>
    <property type="molecule type" value="Genomic_DNA"/>
</dbReference>
<dbReference type="AlphaFoldDB" id="A0A150FRT4"/>
<sequence>MKIGMRTIKTGIAVFLCVLIFKLFNMGSAMYAVLAAVISMQNTVIYSFKAGKNRMLGTFIGALVGLICALIKPESAILSGIGVMIVIHIANLLKSKETLPIAAVVFSAIMLKLEQESAIVYSLSRIIDTFIGIVIAISVNYFISPPKYFEKIDSKYKKVIDDTLNIVKMSICYNQTINSSLIIEDIQTLEKLIHTYIQEFRFRKSEKIEIEKIKESLNECKKVLLNLQILDSFKNKEQLDEENIKNLAKVYNCRLSYKEKDETKESVVYNYHIKNIIKSINKLNSLSIR</sequence>
<evidence type="ECO:0000256" key="4">
    <source>
        <dbReference type="ARBA" id="ARBA00022989"/>
    </source>
</evidence>
<dbReference type="GO" id="GO:0005886">
    <property type="term" value="C:plasma membrane"/>
    <property type="evidence" value="ECO:0007669"/>
    <property type="project" value="UniProtKB-SubCell"/>
</dbReference>
<comment type="subcellular location">
    <subcellularLocation>
        <location evidence="1">Cell membrane</location>
        <topology evidence="1">Multi-pass membrane protein</topology>
    </subcellularLocation>
</comment>
<reference evidence="8 10" key="2">
    <citation type="submission" date="2016-11" db="EMBL/GenBank/DDBJ databases">
        <authorList>
            <person name="Varghese N."/>
            <person name="Submissions S."/>
        </authorList>
    </citation>
    <scope>NUCLEOTIDE SEQUENCE [LARGE SCALE GENOMIC DNA]</scope>
    <source>
        <strain evidence="8 10">DSM 7308</strain>
    </source>
</reference>
<feature type="transmembrane region" description="Helical" evidence="6">
    <location>
        <begin position="119"/>
        <end position="143"/>
    </location>
</feature>
<dbReference type="RefSeq" id="WP_066070944.1">
    <property type="nucleotide sequence ID" value="NZ_FRBG01000001.1"/>
</dbReference>
<keyword evidence="4 6" id="KW-1133">Transmembrane helix</keyword>
<dbReference type="STRING" id="1121328.JWYL7_1381"/>
<name>A0A150FRT4_CLOPD</name>
<keyword evidence="2" id="KW-1003">Cell membrane</keyword>
<dbReference type="InterPro" id="IPR010343">
    <property type="entry name" value="ArAE_1"/>
</dbReference>
<evidence type="ECO:0000256" key="2">
    <source>
        <dbReference type="ARBA" id="ARBA00022475"/>
    </source>
</evidence>
<organism evidence="7 9">
    <name type="scientific">Alkalithermobacter thermoalcaliphilus JW-YL-7 = DSM 7308</name>
    <dbReference type="NCBI Taxonomy" id="1121328"/>
    <lineage>
        <taxon>Bacteria</taxon>
        <taxon>Bacillati</taxon>
        <taxon>Bacillota</taxon>
        <taxon>Clostridia</taxon>
        <taxon>Peptostreptococcales</taxon>
        <taxon>Tepidibacteraceae</taxon>
        <taxon>Alkalithermobacter</taxon>
    </lineage>
</organism>
<protein>
    <submittedName>
        <fullName evidence="8">Aromatic acid exporter family member 1</fullName>
    </submittedName>
</protein>
<evidence type="ECO:0000256" key="3">
    <source>
        <dbReference type="ARBA" id="ARBA00022692"/>
    </source>
</evidence>
<reference evidence="7 9" key="1">
    <citation type="submission" date="2016-02" db="EMBL/GenBank/DDBJ databases">
        <title>Draft genome sequence for Clostridium paradoxum JW-YL-7.</title>
        <authorList>
            <person name="Utturkar S.M."/>
            <person name="Lancaster A."/>
            <person name="Poole F.L."/>
            <person name="Adams M.W."/>
            <person name="Brown S.D."/>
        </authorList>
    </citation>
    <scope>NUCLEOTIDE SEQUENCE [LARGE SCALE GENOMIC DNA]</scope>
    <source>
        <strain evidence="7 9">JW-YL-7</strain>
    </source>
</reference>
<dbReference type="PANTHER" id="PTHR30509">
    <property type="entry name" value="P-HYDROXYBENZOIC ACID EFFLUX PUMP SUBUNIT-RELATED"/>
    <property type="match status" value="1"/>
</dbReference>
<gene>
    <name evidence="7" type="ORF">JWYL7_1381</name>
    <name evidence="8" type="ORF">SAMN05661008_00140</name>
</gene>
<dbReference type="Proteomes" id="UP000323392">
    <property type="component" value="Unassembled WGS sequence"/>
</dbReference>
<dbReference type="PATRIC" id="fig|1121328.3.peg.1390"/>
<keyword evidence="3 6" id="KW-0812">Transmembrane</keyword>
<dbReference type="Proteomes" id="UP000092605">
    <property type="component" value="Unassembled WGS sequence"/>
</dbReference>
<dbReference type="OrthoDB" id="1653617at2"/>
<dbReference type="Pfam" id="PF06081">
    <property type="entry name" value="ArAE_1"/>
    <property type="match status" value="1"/>
</dbReference>
<dbReference type="PANTHER" id="PTHR30509:SF9">
    <property type="entry name" value="MULTIDRUG RESISTANCE PROTEIN MDTO"/>
    <property type="match status" value="1"/>
</dbReference>